<dbReference type="GO" id="GO:0046872">
    <property type="term" value="F:metal ion binding"/>
    <property type="evidence" value="ECO:0007669"/>
    <property type="project" value="UniProtKB-KW"/>
</dbReference>
<dbReference type="SUPFAM" id="SSF54862">
    <property type="entry name" value="4Fe-4S ferredoxins"/>
    <property type="match status" value="1"/>
</dbReference>
<dbReference type="InterPro" id="IPR050954">
    <property type="entry name" value="ET_IronSulfur_Cluster-Binding"/>
</dbReference>
<dbReference type="EMBL" id="PCRF01000249">
    <property type="protein sequence ID" value="PIP15735.1"/>
    <property type="molecule type" value="Genomic_DNA"/>
</dbReference>
<dbReference type="PANTHER" id="PTHR43177">
    <property type="entry name" value="PROTEIN NRFC"/>
    <property type="match status" value="1"/>
</dbReference>
<dbReference type="AlphaFoldDB" id="A0A2G9Y938"/>
<evidence type="ECO:0000256" key="1">
    <source>
        <dbReference type="ARBA" id="ARBA00022485"/>
    </source>
</evidence>
<feature type="domain" description="4Fe-4S ferredoxin-type" evidence="5">
    <location>
        <begin position="37"/>
        <end position="69"/>
    </location>
</feature>
<dbReference type="Gene3D" id="3.30.70.20">
    <property type="match status" value="2"/>
</dbReference>
<reference evidence="6 7" key="1">
    <citation type="submission" date="2017-09" db="EMBL/GenBank/DDBJ databases">
        <title>Depth-based differentiation of microbial function through sediment-hosted aquifers and enrichment of novel symbionts in the deep terrestrial subsurface.</title>
        <authorList>
            <person name="Probst A.J."/>
            <person name="Ladd B."/>
            <person name="Jarett J.K."/>
            <person name="Geller-Mcgrath D.E."/>
            <person name="Sieber C.M."/>
            <person name="Emerson J.B."/>
            <person name="Anantharaman K."/>
            <person name="Thomas B.C."/>
            <person name="Malmstrom R."/>
            <person name="Stieglmeier M."/>
            <person name="Klingl A."/>
            <person name="Woyke T."/>
            <person name="Ryan C.M."/>
            <person name="Banfield J.F."/>
        </authorList>
    </citation>
    <scope>NUCLEOTIDE SEQUENCE [LARGE SCALE GENOMIC DNA]</scope>
    <source>
        <strain evidence="6">CG23_combo_of_CG06-09_8_20_14_all_48_7</strain>
    </source>
</reference>
<name>A0A2G9Y938_9BACT</name>
<dbReference type="PANTHER" id="PTHR43177:SF3">
    <property type="entry name" value="PROTEIN NRFC HOMOLOG"/>
    <property type="match status" value="1"/>
</dbReference>
<sequence>MGVKRLVVNFEICRKCKDCPIKCSYQFHPANDGSLTLREIITWQVVCRRCNQPGCVPSCPTEALKKREDGLIERSNTLCISCKSCTLGCPFGTIFPEMVPYLTAGCDYCQSRLKGDQKPLCVQTCPEGAIEYREIAKEEKSTPVEQNIAGIVTSWQKVIEEKSK</sequence>
<organism evidence="6 7">
    <name type="scientific">bacterium (Candidatus Ratteibacteria) CG23_combo_of_CG06-09_8_20_14_all_48_7</name>
    <dbReference type="NCBI Taxonomy" id="2014292"/>
    <lineage>
        <taxon>Bacteria</taxon>
        <taxon>Candidatus Ratteibacteria</taxon>
    </lineage>
</organism>
<proteinExistence type="predicted"/>
<keyword evidence="4" id="KW-0411">Iron-sulfur</keyword>
<evidence type="ECO:0000313" key="7">
    <source>
        <dbReference type="Proteomes" id="UP000230392"/>
    </source>
</evidence>
<evidence type="ECO:0000259" key="5">
    <source>
        <dbReference type="PROSITE" id="PS51379"/>
    </source>
</evidence>
<evidence type="ECO:0000256" key="4">
    <source>
        <dbReference type="ARBA" id="ARBA00023014"/>
    </source>
</evidence>
<dbReference type="GO" id="GO:0051539">
    <property type="term" value="F:4 iron, 4 sulfur cluster binding"/>
    <property type="evidence" value="ECO:0007669"/>
    <property type="project" value="UniProtKB-KW"/>
</dbReference>
<keyword evidence="1" id="KW-0004">4Fe-4S</keyword>
<evidence type="ECO:0000256" key="2">
    <source>
        <dbReference type="ARBA" id="ARBA00022723"/>
    </source>
</evidence>
<feature type="domain" description="4Fe-4S ferredoxin-type" evidence="5">
    <location>
        <begin position="70"/>
        <end position="101"/>
    </location>
</feature>
<dbReference type="CDD" id="cd04410">
    <property type="entry name" value="DMSOR_beta-like"/>
    <property type="match status" value="1"/>
</dbReference>
<dbReference type="PROSITE" id="PS00198">
    <property type="entry name" value="4FE4S_FER_1"/>
    <property type="match status" value="1"/>
</dbReference>
<dbReference type="PROSITE" id="PS51379">
    <property type="entry name" value="4FE4S_FER_2"/>
    <property type="match status" value="2"/>
</dbReference>
<dbReference type="Proteomes" id="UP000230392">
    <property type="component" value="Unassembled WGS sequence"/>
</dbReference>
<dbReference type="Pfam" id="PF13247">
    <property type="entry name" value="Fer4_11"/>
    <property type="match status" value="1"/>
</dbReference>
<dbReference type="InterPro" id="IPR017900">
    <property type="entry name" value="4Fe4S_Fe_S_CS"/>
</dbReference>
<evidence type="ECO:0000256" key="3">
    <source>
        <dbReference type="ARBA" id="ARBA00023004"/>
    </source>
</evidence>
<accession>A0A2G9Y938</accession>
<dbReference type="InterPro" id="IPR017896">
    <property type="entry name" value="4Fe4S_Fe-S-bd"/>
</dbReference>
<keyword evidence="3" id="KW-0408">Iron</keyword>
<comment type="caution">
    <text evidence="6">The sequence shown here is derived from an EMBL/GenBank/DDBJ whole genome shotgun (WGS) entry which is preliminary data.</text>
</comment>
<keyword evidence="2" id="KW-0479">Metal-binding</keyword>
<gene>
    <name evidence="6" type="ORF">COX46_05105</name>
</gene>
<protein>
    <submittedName>
        <fullName evidence="6">4Fe-4S ferredoxin</fullName>
    </submittedName>
</protein>
<evidence type="ECO:0000313" key="6">
    <source>
        <dbReference type="EMBL" id="PIP15735.1"/>
    </source>
</evidence>